<feature type="region of interest" description="Disordered" evidence="1">
    <location>
        <begin position="306"/>
        <end position="327"/>
    </location>
</feature>
<dbReference type="Proteomes" id="UP000694843">
    <property type="component" value="Unplaced"/>
</dbReference>
<gene>
    <name evidence="4" type="primary">LOC108674259</name>
    <name evidence="2" type="ORF">HAZT_HAZT005200</name>
</gene>
<feature type="region of interest" description="Disordered" evidence="1">
    <location>
        <begin position="472"/>
        <end position="513"/>
    </location>
</feature>
<dbReference type="InterPro" id="IPR039161">
    <property type="entry name" value="C19orf47-like"/>
</dbReference>
<dbReference type="PANTHER" id="PTHR21359">
    <property type="entry name" value="DUF5577 DOMAIN-CONTAINING PROTEIN"/>
    <property type="match status" value="1"/>
</dbReference>
<evidence type="ECO:0000256" key="1">
    <source>
        <dbReference type="SAM" id="MobiDB-lite"/>
    </source>
</evidence>
<dbReference type="OrthoDB" id="10067653at2759"/>
<dbReference type="AlphaFoldDB" id="A0A6A0H0F2"/>
<feature type="compositionally biased region" description="Basic and acidic residues" evidence="1">
    <location>
        <begin position="306"/>
        <end position="320"/>
    </location>
</feature>
<feature type="region of interest" description="Disordered" evidence="1">
    <location>
        <begin position="431"/>
        <end position="452"/>
    </location>
</feature>
<dbReference type="PANTHER" id="PTHR21359:SF1">
    <property type="entry name" value="DUF5577 DOMAIN-CONTAINING PROTEIN"/>
    <property type="match status" value="1"/>
</dbReference>
<accession>A0A6A0H0F2</accession>
<sequence>MSSISETSTWIKFFTEAGIPASDATNYALLFTDNRIKQHMLLDLNRDCLRDMGITVMGDVIAILKHAKTAARVRALADHSVSRLTSASSAKNAVAVPAMSKQNTPASRMLDHYVRKEKSCHSPPAAFSGRLGAVNGSITKRSSVFERLGDNSVSSTTSDGSLESSMHGIELPSLEYQGVLKYSTKDGNERARVIAKRKITNADTTTSTHPGAAIKSRLGVQAAVLLQPTTFKSAGIFAKEREEAAQRVHVKTMLKAPSFKRSREDEVGSTTGAKVLPKSRSTDSLPQIRKVLKPVRNVAYDNNYLHRSESDVSSEEEKVPRRPGSSKMYMDQVAAPPRMHMKQIAAPSRMHSDRLSKSLKVSVSKGYSDDSDDIDDYERFPKRKATTAARYASVMKHTKRVDSPPASPEGMVSVRCKIPTSAHMDRVPKLTKARDLPAKMNSKARANAPKKQLLEPLRIQVSQDVPLKKKESIYVSDDSDSSEMASEKNHRVRSVTSNSSSRSSSVVESSSGRNSLNVLKKNIRPRVVQASVSKMDVDSESADDDDIDDYLPALPNKVSTPANPKRMLYKKIVRVNKKTGEVISEEKHVAKGGVFGRLSL</sequence>
<reference evidence="2" key="1">
    <citation type="submission" date="2014-08" db="EMBL/GenBank/DDBJ databases">
        <authorList>
            <person name="Murali S."/>
            <person name="Richards S."/>
            <person name="Bandaranaike D."/>
            <person name="Bellair M."/>
            <person name="Blankenburg K."/>
            <person name="Chao H."/>
            <person name="Dinh H."/>
            <person name="Doddapaneni H."/>
            <person name="Dugan-Rocha S."/>
            <person name="Elkadiri S."/>
            <person name="Gnanaolivu R."/>
            <person name="Hughes D."/>
            <person name="Lee S."/>
            <person name="Li M."/>
            <person name="Ming W."/>
            <person name="Munidasa M."/>
            <person name="Muniz J."/>
            <person name="Nguyen L."/>
            <person name="Osuji N."/>
            <person name="Pu L.-L."/>
            <person name="Puazo M."/>
            <person name="Skinner E."/>
            <person name="Qu C."/>
            <person name="Quiroz J."/>
            <person name="Raj R."/>
            <person name="Weissenberger G."/>
            <person name="Xin Y."/>
            <person name="Zou X."/>
            <person name="Han Y."/>
            <person name="Worley K."/>
            <person name="Muzny D."/>
            <person name="Gibbs R."/>
        </authorList>
    </citation>
    <scope>NUCLEOTIDE SEQUENCE</scope>
    <source>
        <strain evidence="2">HAZT.00-mixed</strain>
        <tissue evidence="2">Whole organism</tissue>
    </source>
</reference>
<dbReference type="RefSeq" id="XP_018017688.1">
    <property type="nucleotide sequence ID" value="XM_018162199.2"/>
</dbReference>
<name>A0A6A0H0F2_HYAAZ</name>
<organism evidence="2">
    <name type="scientific">Hyalella azteca</name>
    <name type="common">Amphipod</name>
    <dbReference type="NCBI Taxonomy" id="294128"/>
    <lineage>
        <taxon>Eukaryota</taxon>
        <taxon>Metazoa</taxon>
        <taxon>Ecdysozoa</taxon>
        <taxon>Arthropoda</taxon>
        <taxon>Crustacea</taxon>
        <taxon>Multicrustacea</taxon>
        <taxon>Malacostraca</taxon>
        <taxon>Eumalacostraca</taxon>
        <taxon>Peracarida</taxon>
        <taxon>Amphipoda</taxon>
        <taxon>Senticaudata</taxon>
        <taxon>Talitrida</taxon>
        <taxon>Talitroidea</taxon>
        <taxon>Hyalellidae</taxon>
        <taxon>Hyalella</taxon>
    </lineage>
</organism>
<dbReference type="GeneID" id="108674259"/>
<evidence type="ECO:0000313" key="4">
    <source>
        <dbReference type="RefSeq" id="XP_018017688.1"/>
    </source>
</evidence>
<dbReference type="KEGG" id="hazt:108674259"/>
<reference evidence="2" key="3">
    <citation type="submission" date="2019-06" db="EMBL/GenBank/DDBJ databases">
        <authorList>
            <person name="Poynton C."/>
            <person name="Hasenbein S."/>
            <person name="Benoit J.B."/>
            <person name="Sepulveda M.S."/>
            <person name="Poelchau M.F."/>
            <person name="Murali S.C."/>
            <person name="Chen S."/>
            <person name="Glastad K.M."/>
            <person name="Werren J.H."/>
            <person name="Vineis J.H."/>
            <person name="Bowen J.L."/>
            <person name="Friedrich M."/>
            <person name="Jones J."/>
            <person name="Robertson H.M."/>
            <person name="Feyereisen R."/>
            <person name="Mechler-Hickson A."/>
            <person name="Mathers N."/>
            <person name="Lee C.E."/>
            <person name="Colbourne J.K."/>
            <person name="Biales A."/>
            <person name="Johnston J.S."/>
            <person name="Wellborn G.A."/>
            <person name="Rosendale A.J."/>
            <person name="Cridge A.G."/>
            <person name="Munoz-Torres M.C."/>
            <person name="Bain P.A."/>
            <person name="Manny A.R."/>
            <person name="Major K.M."/>
            <person name="Lambert F.N."/>
            <person name="Vulpe C.D."/>
            <person name="Tuck P."/>
            <person name="Blalock B.J."/>
            <person name="Lin Y.-Y."/>
            <person name="Smith M.E."/>
            <person name="Ochoa-Acuna H."/>
            <person name="Chen M.-J.M."/>
            <person name="Childers C.P."/>
            <person name="Qu J."/>
            <person name="Dugan S."/>
            <person name="Lee S.L."/>
            <person name="Chao H."/>
            <person name="Dinh H."/>
            <person name="Han Y."/>
            <person name="Doddapaneni H."/>
            <person name="Worley K.C."/>
            <person name="Muzny D.M."/>
            <person name="Gibbs R.A."/>
            <person name="Richards S."/>
        </authorList>
    </citation>
    <scope>NUCLEOTIDE SEQUENCE</scope>
    <source>
        <strain evidence="2">HAZT.00-mixed</strain>
        <tissue evidence="2">Whole organism</tissue>
    </source>
</reference>
<evidence type="ECO:0000313" key="2">
    <source>
        <dbReference type="EMBL" id="KAA0194842.1"/>
    </source>
</evidence>
<reference evidence="4" key="4">
    <citation type="submission" date="2025-04" db="UniProtKB">
        <authorList>
            <consortium name="RefSeq"/>
        </authorList>
    </citation>
    <scope>IDENTIFICATION</scope>
    <source>
        <tissue evidence="4">Whole organism</tissue>
    </source>
</reference>
<dbReference type="GO" id="GO:0005634">
    <property type="term" value="C:nucleus"/>
    <property type="evidence" value="ECO:0007669"/>
    <property type="project" value="TreeGrafter"/>
</dbReference>
<dbReference type="SUPFAM" id="SSF47769">
    <property type="entry name" value="SAM/Pointed domain"/>
    <property type="match status" value="1"/>
</dbReference>
<proteinExistence type="predicted"/>
<feature type="compositionally biased region" description="Low complexity" evidence="1">
    <location>
        <begin position="494"/>
        <end position="513"/>
    </location>
</feature>
<dbReference type="Proteomes" id="UP000711488">
    <property type="component" value="Unassembled WGS sequence"/>
</dbReference>
<reference evidence="2" key="2">
    <citation type="journal article" date="2018" name="Environ. Sci. Technol.">
        <title>The Toxicogenome of Hyalella azteca: A Model for Sediment Ecotoxicology and Evolutionary Toxicology.</title>
        <authorList>
            <person name="Poynton H.C."/>
            <person name="Hasenbein S."/>
            <person name="Benoit J.B."/>
            <person name="Sepulveda M.S."/>
            <person name="Poelchau M.F."/>
            <person name="Hughes D.S.T."/>
            <person name="Murali S.C."/>
            <person name="Chen S."/>
            <person name="Glastad K.M."/>
            <person name="Goodisman M.A.D."/>
            <person name="Werren J.H."/>
            <person name="Vineis J.H."/>
            <person name="Bowen J.L."/>
            <person name="Friedrich M."/>
            <person name="Jones J."/>
            <person name="Robertson H.M."/>
            <person name="Feyereisen R."/>
            <person name="Mechler-Hickson A."/>
            <person name="Mathers N."/>
            <person name="Lee C.E."/>
            <person name="Colbourne J.K."/>
            <person name="Biales A."/>
            <person name="Johnston J.S."/>
            <person name="Wellborn G.A."/>
            <person name="Rosendale A.J."/>
            <person name="Cridge A.G."/>
            <person name="Munoz-Torres M.C."/>
            <person name="Bain P.A."/>
            <person name="Manny A.R."/>
            <person name="Major K.M."/>
            <person name="Lambert F.N."/>
            <person name="Vulpe C.D."/>
            <person name="Tuck P."/>
            <person name="Blalock B.J."/>
            <person name="Lin Y.Y."/>
            <person name="Smith M.E."/>
            <person name="Ochoa-Acuna H."/>
            <person name="Chen M.M."/>
            <person name="Childers C.P."/>
            <person name="Qu J."/>
            <person name="Dugan S."/>
            <person name="Lee S.L."/>
            <person name="Chao H."/>
            <person name="Dinh H."/>
            <person name="Han Y."/>
            <person name="Doddapaneni H."/>
            <person name="Worley K.C."/>
            <person name="Muzny D.M."/>
            <person name="Gibbs R.A."/>
            <person name="Richards S."/>
        </authorList>
    </citation>
    <scope>NUCLEOTIDE SEQUENCE</scope>
    <source>
        <strain evidence="2">HAZT.00-mixed</strain>
        <tissue evidence="2">Whole organism</tissue>
    </source>
</reference>
<dbReference type="EMBL" id="JQDR03010021">
    <property type="protein sequence ID" value="KAA0194842.1"/>
    <property type="molecule type" value="Genomic_DNA"/>
</dbReference>
<protein>
    <submittedName>
        <fullName evidence="4">Uncharacterized protein LOC108674259</fullName>
    </submittedName>
</protein>
<dbReference type="CDD" id="cd09531">
    <property type="entry name" value="SAM_CS047"/>
    <property type="match status" value="1"/>
</dbReference>
<dbReference type="Gene3D" id="1.10.150.50">
    <property type="entry name" value="Transcription Factor, Ets-1"/>
    <property type="match status" value="1"/>
</dbReference>
<dbReference type="Pfam" id="PF18017">
    <property type="entry name" value="SAM_4"/>
    <property type="match status" value="1"/>
</dbReference>
<feature type="region of interest" description="Disordered" evidence="1">
    <location>
        <begin position="261"/>
        <end position="282"/>
    </location>
</feature>
<dbReference type="InterPro" id="IPR013761">
    <property type="entry name" value="SAM/pointed_sf"/>
</dbReference>
<dbReference type="InterPro" id="IPR040772">
    <property type="entry name" value="C19orf47_SAM"/>
</dbReference>
<keyword evidence="3" id="KW-1185">Reference proteome</keyword>
<evidence type="ECO:0000313" key="3">
    <source>
        <dbReference type="Proteomes" id="UP000694843"/>
    </source>
</evidence>